<evidence type="ECO:0000259" key="1">
    <source>
        <dbReference type="Pfam" id="PF01636"/>
    </source>
</evidence>
<dbReference type="SUPFAM" id="SSF56112">
    <property type="entry name" value="Protein kinase-like (PK-like)"/>
    <property type="match status" value="1"/>
</dbReference>
<name>A0ABZ2TIZ8_9RHOB</name>
<protein>
    <submittedName>
        <fullName evidence="2">Phosphotransferase</fullName>
    </submittedName>
</protein>
<evidence type="ECO:0000313" key="2">
    <source>
        <dbReference type="EMBL" id="WYK19716.1"/>
    </source>
</evidence>
<dbReference type="InterPro" id="IPR002575">
    <property type="entry name" value="Aminoglycoside_PTrfase"/>
</dbReference>
<dbReference type="Gene3D" id="3.30.200.20">
    <property type="entry name" value="Phosphorylase Kinase, domain 1"/>
    <property type="match status" value="1"/>
</dbReference>
<reference evidence="2 3" key="1">
    <citation type="submission" date="2024-02" db="EMBL/GenBank/DDBJ databases">
        <title>Roseovarius strain W115 nov., isolated from a marine algae.</title>
        <authorList>
            <person name="Lee M.W."/>
            <person name="Lee J.K."/>
            <person name="Kim J.M."/>
            <person name="Choi D.G."/>
            <person name="Baek J.H."/>
            <person name="Bayburt H."/>
            <person name="Jung J.J."/>
            <person name="Han D.M."/>
            <person name="Jeon C.O."/>
        </authorList>
    </citation>
    <scope>NUCLEOTIDE SEQUENCE [LARGE SCALE GENOMIC DNA]</scope>
    <source>
        <strain evidence="2 3">W115</strain>
    </source>
</reference>
<keyword evidence="3" id="KW-1185">Reference proteome</keyword>
<dbReference type="Pfam" id="PF01636">
    <property type="entry name" value="APH"/>
    <property type="match status" value="1"/>
</dbReference>
<dbReference type="EMBL" id="CP146606">
    <property type="protein sequence ID" value="WYK19716.1"/>
    <property type="molecule type" value="Genomic_DNA"/>
</dbReference>
<dbReference type="RefSeq" id="WP_317056419.1">
    <property type="nucleotide sequence ID" value="NZ_CP146606.1"/>
</dbReference>
<dbReference type="Gene3D" id="3.90.1200.10">
    <property type="match status" value="1"/>
</dbReference>
<organism evidence="2 3">
    <name type="scientific">Roseovarius rhodophyticola</name>
    <dbReference type="NCBI Taxonomy" id="3080827"/>
    <lineage>
        <taxon>Bacteria</taxon>
        <taxon>Pseudomonadati</taxon>
        <taxon>Pseudomonadota</taxon>
        <taxon>Alphaproteobacteria</taxon>
        <taxon>Rhodobacterales</taxon>
        <taxon>Roseobacteraceae</taxon>
        <taxon>Roseovarius</taxon>
    </lineage>
</organism>
<accession>A0ABZ2TIZ8</accession>
<dbReference type="InterPro" id="IPR011009">
    <property type="entry name" value="Kinase-like_dom_sf"/>
</dbReference>
<feature type="domain" description="Aminoglycoside phosphotransferase" evidence="1">
    <location>
        <begin position="25"/>
        <end position="246"/>
    </location>
</feature>
<gene>
    <name evidence="2" type="ORF">RZS32_007645</name>
</gene>
<proteinExistence type="predicted"/>
<evidence type="ECO:0000313" key="3">
    <source>
        <dbReference type="Proteomes" id="UP001281305"/>
    </source>
</evidence>
<sequence>MTRRKDQIARFLEDNGLSCAPCVNLAGDASNRRYFRLKLPDGKTIVLMDAPPSKGEDIRPFVRIAKYLRGVGLGAPEIITQDETNGFLLLEDLGDDLFARLAKSQPDLETELYTAATDLLIELHRHAPPKGLGTYDAQTAAQLAALASDWYAFGISGTEKTTAQEQLSAEMARLITTHAPECDVLVQRDYHSENLLWRPERTDHHRVGLLDFQDALTGHRSYDLVSLLQDARRNVPLEIETKMLDRYIANTDQNEEQFKTAYAVWGAQRNLRILGVFARLCMRDGKPGYIAYIPRVWTLLLRDLAHPKLESLQTLVMEILPEPSAKALSTLEEKCAQTP</sequence>
<dbReference type="Proteomes" id="UP001281305">
    <property type="component" value="Chromosome"/>
</dbReference>